<reference evidence="5" key="2">
    <citation type="submission" date="2021-01" db="EMBL/GenBank/DDBJ databases">
        <authorList>
            <person name="Schikora-Tamarit M.A."/>
        </authorList>
    </citation>
    <scope>NUCLEOTIDE SEQUENCE</scope>
    <source>
        <strain evidence="5">CBS6075</strain>
    </source>
</reference>
<name>A0A9P8PHS2_9ASCO</name>
<dbReference type="AlphaFoldDB" id="A0A9P8PHS2"/>
<evidence type="ECO:0000256" key="2">
    <source>
        <dbReference type="ARBA" id="ARBA00023242"/>
    </source>
</evidence>
<dbReference type="Gene3D" id="2.60.120.920">
    <property type="match status" value="1"/>
</dbReference>
<evidence type="ECO:0000313" key="5">
    <source>
        <dbReference type="EMBL" id="KAH3671755.1"/>
    </source>
</evidence>
<dbReference type="InterPro" id="IPR003877">
    <property type="entry name" value="SPRY_dom"/>
</dbReference>
<proteinExistence type="inferred from homology"/>
<dbReference type="EMBL" id="JAEUBE010000055">
    <property type="protein sequence ID" value="KAH3671755.1"/>
    <property type="molecule type" value="Genomic_DNA"/>
</dbReference>
<dbReference type="InterPro" id="IPR013320">
    <property type="entry name" value="ConA-like_dom_sf"/>
</dbReference>
<dbReference type="PANTHER" id="PTHR10598">
    <property type="entry name" value="SET1/ASH2 HISTONE METHYLTRANSFERASE COMPLEX SUBUNIT ASH2"/>
    <property type="match status" value="1"/>
</dbReference>
<dbReference type="RefSeq" id="XP_046064931.1">
    <property type="nucleotide sequence ID" value="XM_046205715.1"/>
</dbReference>
<organism evidence="5 6">
    <name type="scientific">Ogataea philodendri</name>
    <dbReference type="NCBI Taxonomy" id="1378263"/>
    <lineage>
        <taxon>Eukaryota</taxon>
        <taxon>Fungi</taxon>
        <taxon>Dikarya</taxon>
        <taxon>Ascomycota</taxon>
        <taxon>Saccharomycotina</taxon>
        <taxon>Pichiomycetes</taxon>
        <taxon>Pichiales</taxon>
        <taxon>Pichiaceae</taxon>
        <taxon>Ogataea</taxon>
    </lineage>
</organism>
<keyword evidence="2" id="KW-0539">Nucleus</keyword>
<evidence type="ECO:0000256" key="3">
    <source>
        <dbReference type="ARBA" id="ARBA00038149"/>
    </source>
</evidence>
<protein>
    <recommendedName>
        <fullName evidence="4">B30.2/SPRY domain-containing protein</fullName>
    </recommendedName>
</protein>
<dbReference type="SMART" id="SM00449">
    <property type="entry name" value="SPRY"/>
    <property type="match status" value="1"/>
</dbReference>
<evidence type="ECO:0000256" key="1">
    <source>
        <dbReference type="ARBA" id="ARBA00004123"/>
    </source>
</evidence>
<dbReference type="GO" id="GO:0000976">
    <property type="term" value="F:transcription cis-regulatory region binding"/>
    <property type="evidence" value="ECO:0007669"/>
    <property type="project" value="TreeGrafter"/>
</dbReference>
<dbReference type="InterPro" id="IPR043136">
    <property type="entry name" value="B30.2/SPRY_sf"/>
</dbReference>
<sequence length="408" mass="46049">MGPVKVVPRLKPLPYSAQDLQSELRKPTLNKHTTLAAIEFYSNEDNPNNKRAFKYKPCRPNPAFQSLMYSTTDLPPFKCRLSYFDKSPGILVNGGVTVATTPQGWRSVRTNVVIREGSWYIEFRIIKSNDGESNVRFGIARREASLEAPVGFDGYGYGMRDKYGQTVHLSKQASFLESEEFKSGDVVGLLVKLPPIELQRQLARQQVLEKSVAEPQNPAPLNEKVGFDIVRDQIPIKYKGQLYFEQYDYSTSKEMEHLLNPVTVFGEKAVRDTVEFEPCKLPGSSITIYKNGEKKGVAFENLYAFLPPSSEQKQGKETKSKFFVSNDDGSLGYYPMVSCYNRGIIELSDDSEVVVPEDLKAAVSAGEVKLYGQRYDERVLEEYVYDLVDEATNQYLDELEKLAAVGNQ</sequence>
<dbReference type="GeneID" id="70232428"/>
<evidence type="ECO:0000313" key="6">
    <source>
        <dbReference type="Proteomes" id="UP000769157"/>
    </source>
</evidence>
<dbReference type="GO" id="GO:0048188">
    <property type="term" value="C:Set1C/COMPASS complex"/>
    <property type="evidence" value="ECO:0007669"/>
    <property type="project" value="InterPro"/>
</dbReference>
<evidence type="ECO:0000259" key="4">
    <source>
        <dbReference type="PROSITE" id="PS50188"/>
    </source>
</evidence>
<comment type="similarity">
    <text evidence="3">Belongs to the cclA family.</text>
</comment>
<dbReference type="PROSITE" id="PS50188">
    <property type="entry name" value="B302_SPRY"/>
    <property type="match status" value="1"/>
</dbReference>
<feature type="domain" description="B30.2/SPRY" evidence="4">
    <location>
        <begin position="59"/>
        <end position="243"/>
    </location>
</feature>
<comment type="subcellular location">
    <subcellularLocation>
        <location evidence="1">Nucleus</location>
    </subcellularLocation>
</comment>
<dbReference type="SUPFAM" id="SSF49899">
    <property type="entry name" value="Concanavalin A-like lectins/glucanases"/>
    <property type="match status" value="1"/>
</dbReference>
<dbReference type="OrthoDB" id="10266026at2759"/>
<accession>A0A9P8PHS2</accession>
<comment type="caution">
    <text evidence="5">The sequence shown here is derived from an EMBL/GenBank/DDBJ whole genome shotgun (WGS) entry which is preliminary data.</text>
</comment>
<reference evidence="5" key="1">
    <citation type="journal article" date="2021" name="Open Biol.">
        <title>Shared evolutionary footprints suggest mitochondrial oxidative damage underlies multiple complex I losses in fungi.</title>
        <authorList>
            <person name="Schikora-Tamarit M.A."/>
            <person name="Marcet-Houben M."/>
            <person name="Nosek J."/>
            <person name="Gabaldon T."/>
        </authorList>
    </citation>
    <scope>NUCLEOTIDE SEQUENCE</scope>
    <source>
        <strain evidence="5">CBS6075</strain>
    </source>
</reference>
<dbReference type="InterPro" id="IPR001870">
    <property type="entry name" value="B30.2/SPRY"/>
</dbReference>
<dbReference type="PANTHER" id="PTHR10598:SF0">
    <property type="entry name" value="SET1_ASH2 HISTONE METHYLTRANSFERASE COMPLEX SUBUNIT ASH2"/>
    <property type="match status" value="1"/>
</dbReference>
<dbReference type="Proteomes" id="UP000769157">
    <property type="component" value="Unassembled WGS sequence"/>
</dbReference>
<dbReference type="InterPro" id="IPR037353">
    <property type="entry name" value="ASH2"/>
</dbReference>
<dbReference type="CDD" id="cd12872">
    <property type="entry name" value="SPRY_Ash2"/>
    <property type="match status" value="1"/>
</dbReference>
<gene>
    <name evidence="5" type="ORF">OGAPHI_000460</name>
</gene>
<keyword evidence="6" id="KW-1185">Reference proteome</keyword>